<proteinExistence type="predicted"/>
<dbReference type="SUPFAM" id="SSF49842">
    <property type="entry name" value="TNF-like"/>
    <property type="match status" value="1"/>
</dbReference>
<sequence length="373" mass="42511">MMYVCFIFLFTFSLNEIVLVNSCENDNCTSAIDIPLITHLNAPLKAELDISILTEQLKELIGHEVKQAVSTAMKDIVEKLVDKRARSAVENLQTFNNLTISTFLREMEDVTARKSDLRTMEENLNGRIEQMKEKQNLTESKLSAVEAEFERSTKRDVTARKNDLRTMEEKLEGRIEQMMEKQKLTESKLSAVVVEFERSTKRDVTARKNDVRIMEENLKKSIEQQKITESKLSSVEAQLKIAMTAHPSLGGTKSNTIMKFDDVKYSVSITNLSSYKTTGKFTCEHEGLYLISSSVMSHTSLANYYIILNGNDISQTYIGRHSGSKEFTGAVSLTRKLNQNDQVWLYASGSWYLYGGVFFEVNNNKNKVKVYDF</sequence>
<comment type="caution">
    <text evidence="4">The sequence shown here is derived from an EMBL/GenBank/DDBJ whole genome shotgun (WGS) entry which is preliminary data.</text>
</comment>
<dbReference type="OrthoDB" id="10382928at2759"/>
<evidence type="ECO:0000256" key="1">
    <source>
        <dbReference type="SAM" id="Coils"/>
    </source>
</evidence>
<evidence type="ECO:0000313" key="5">
    <source>
        <dbReference type="Proteomes" id="UP000683360"/>
    </source>
</evidence>
<evidence type="ECO:0000259" key="3">
    <source>
        <dbReference type="Pfam" id="PF00386"/>
    </source>
</evidence>
<organism evidence="4 5">
    <name type="scientific">Mytilus edulis</name>
    <name type="common">Blue mussel</name>
    <dbReference type="NCBI Taxonomy" id="6550"/>
    <lineage>
        <taxon>Eukaryota</taxon>
        <taxon>Metazoa</taxon>
        <taxon>Spiralia</taxon>
        <taxon>Lophotrochozoa</taxon>
        <taxon>Mollusca</taxon>
        <taxon>Bivalvia</taxon>
        <taxon>Autobranchia</taxon>
        <taxon>Pteriomorphia</taxon>
        <taxon>Mytilida</taxon>
        <taxon>Mytiloidea</taxon>
        <taxon>Mytilidae</taxon>
        <taxon>Mytilinae</taxon>
        <taxon>Mytilus</taxon>
    </lineage>
</organism>
<dbReference type="InterPro" id="IPR008983">
    <property type="entry name" value="Tumour_necrosis_fac-like_dom"/>
</dbReference>
<gene>
    <name evidence="4" type="ORF">MEDL_5767</name>
</gene>
<feature type="chain" id="PRO_5035740650" description="C1q domain-containing protein" evidence="2">
    <location>
        <begin position="23"/>
        <end position="373"/>
    </location>
</feature>
<protein>
    <recommendedName>
        <fullName evidence="3">C1q domain-containing protein</fullName>
    </recommendedName>
</protein>
<dbReference type="InterPro" id="IPR001073">
    <property type="entry name" value="C1q_dom"/>
</dbReference>
<feature type="coiled-coil region" evidence="1">
    <location>
        <begin position="114"/>
        <end position="181"/>
    </location>
</feature>
<keyword evidence="1" id="KW-0175">Coiled coil</keyword>
<name>A0A8S3Q145_MYTED</name>
<keyword evidence="2" id="KW-0732">Signal</keyword>
<dbReference type="Gene3D" id="2.60.120.40">
    <property type="match status" value="1"/>
</dbReference>
<keyword evidence="5" id="KW-1185">Reference proteome</keyword>
<evidence type="ECO:0000313" key="4">
    <source>
        <dbReference type="EMBL" id="CAG2190465.1"/>
    </source>
</evidence>
<evidence type="ECO:0000256" key="2">
    <source>
        <dbReference type="SAM" id="SignalP"/>
    </source>
</evidence>
<accession>A0A8S3Q145</accession>
<reference evidence="4" key="1">
    <citation type="submission" date="2021-03" db="EMBL/GenBank/DDBJ databases">
        <authorList>
            <person name="Bekaert M."/>
        </authorList>
    </citation>
    <scope>NUCLEOTIDE SEQUENCE</scope>
</reference>
<dbReference type="Proteomes" id="UP000683360">
    <property type="component" value="Unassembled WGS sequence"/>
</dbReference>
<dbReference type="Pfam" id="PF00386">
    <property type="entry name" value="C1q"/>
    <property type="match status" value="1"/>
</dbReference>
<dbReference type="AlphaFoldDB" id="A0A8S3Q145"/>
<dbReference type="EMBL" id="CAJPWZ010000330">
    <property type="protein sequence ID" value="CAG2190465.1"/>
    <property type="molecule type" value="Genomic_DNA"/>
</dbReference>
<feature type="domain" description="C1q" evidence="3">
    <location>
        <begin position="253"/>
        <end position="348"/>
    </location>
</feature>
<feature type="signal peptide" evidence="2">
    <location>
        <begin position="1"/>
        <end position="22"/>
    </location>
</feature>